<dbReference type="GO" id="GO:0005634">
    <property type="term" value="C:nucleus"/>
    <property type="evidence" value="ECO:0007669"/>
    <property type="project" value="UniProtKB-SubCell"/>
</dbReference>
<evidence type="ECO:0000256" key="1">
    <source>
        <dbReference type="PROSITE-ProRule" id="PRU00371"/>
    </source>
</evidence>
<dbReference type="PROSITE" id="PS51029">
    <property type="entry name" value="MADF"/>
    <property type="match status" value="1"/>
</dbReference>
<proteinExistence type="predicted"/>
<name>A0ABD2HN73_PAGBO</name>
<dbReference type="SMART" id="SM00595">
    <property type="entry name" value="MADF"/>
    <property type="match status" value="1"/>
</dbReference>
<dbReference type="InterPro" id="IPR006578">
    <property type="entry name" value="MADF-dom"/>
</dbReference>
<dbReference type="Pfam" id="PF02944">
    <property type="entry name" value="BESS"/>
    <property type="match status" value="1"/>
</dbReference>
<feature type="compositionally biased region" description="Basic and acidic residues" evidence="2">
    <location>
        <begin position="123"/>
        <end position="143"/>
    </location>
</feature>
<dbReference type="InterPro" id="IPR004210">
    <property type="entry name" value="BESS_motif"/>
</dbReference>
<keyword evidence="1" id="KW-0539">Nucleus</keyword>
<sequence>MEEKIVVAVSGFPEIYDTMSYFYRYRNKKELAWRKISEQVGISEEVCRRKWKSLSDTYVKERKREKEDKRSGSAAGTNKKWKYSAVLSFLDPFVTPRKTTSNMVSGVEEDRTSEYGGEAQGADGRDEHEFSEGSEAEEHHDATADAPAGPSGVGRAPRGRKRPRILDNEKEVHERLLEALTMRGSGALPAAPLSEDEHFLQSLLPSLQRLPTQQKNFVKFKIHRSIYEASTVVLNLEFE</sequence>
<feature type="domain" description="BESS" evidence="4">
    <location>
        <begin position="193"/>
        <end position="232"/>
    </location>
</feature>
<evidence type="ECO:0000259" key="4">
    <source>
        <dbReference type="PROSITE" id="PS51031"/>
    </source>
</evidence>
<dbReference type="Pfam" id="PF10545">
    <property type="entry name" value="MADF_DNA_bdg"/>
    <property type="match status" value="1"/>
</dbReference>
<dbReference type="AlphaFoldDB" id="A0ABD2HN73"/>
<evidence type="ECO:0000313" key="5">
    <source>
        <dbReference type="EMBL" id="KAL3067606.1"/>
    </source>
</evidence>
<evidence type="ECO:0000256" key="2">
    <source>
        <dbReference type="SAM" id="MobiDB-lite"/>
    </source>
</evidence>
<dbReference type="EMBL" id="JBIYXZ010002068">
    <property type="protein sequence ID" value="KAL3067606.1"/>
    <property type="molecule type" value="Genomic_DNA"/>
</dbReference>
<evidence type="ECO:0000313" key="6">
    <source>
        <dbReference type="Proteomes" id="UP001619887"/>
    </source>
</evidence>
<accession>A0ABD2HN73</accession>
<dbReference type="InterPro" id="IPR039353">
    <property type="entry name" value="TF_Adf1"/>
</dbReference>
<comment type="subcellular location">
    <subcellularLocation>
        <location evidence="1">Nucleus</location>
    </subcellularLocation>
</comment>
<protein>
    <recommendedName>
        <fullName evidence="7">Transcription factor Adf-1</fullName>
    </recommendedName>
</protein>
<keyword evidence="6" id="KW-1185">Reference proteome</keyword>
<comment type="caution">
    <text evidence="5">The sequence shown here is derived from an EMBL/GenBank/DDBJ whole genome shotgun (WGS) entry which is preliminary data.</text>
</comment>
<dbReference type="PANTHER" id="PTHR12243">
    <property type="entry name" value="MADF DOMAIN TRANSCRIPTION FACTOR"/>
    <property type="match status" value="1"/>
</dbReference>
<feature type="domain" description="MADF" evidence="3">
    <location>
        <begin position="4"/>
        <end position="95"/>
    </location>
</feature>
<organism evidence="5 6">
    <name type="scientific">Pagothenia borchgrevinki</name>
    <name type="common">Bald rockcod</name>
    <name type="synonym">Trematomus borchgrevinki</name>
    <dbReference type="NCBI Taxonomy" id="8213"/>
    <lineage>
        <taxon>Eukaryota</taxon>
        <taxon>Metazoa</taxon>
        <taxon>Chordata</taxon>
        <taxon>Craniata</taxon>
        <taxon>Vertebrata</taxon>
        <taxon>Euteleostomi</taxon>
        <taxon>Actinopterygii</taxon>
        <taxon>Neopterygii</taxon>
        <taxon>Teleostei</taxon>
        <taxon>Neoteleostei</taxon>
        <taxon>Acanthomorphata</taxon>
        <taxon>Eupercaria</taxon>
        <taxon>Perciformes</taxon>
        <taxon>Notothenioidei</taxon>
        <taxon>Nototheniidae</taxon>
        <taxon>Pagothenia</taxon>
    </lineage>
</organism>
<feature type="region of interest" description="Disordered" evidence="2">
    <location>
        <begin position="98"/>
        <end position="167"/>
    </location>
</feature>
<dbReference type="PANTHER" id="PTHR12243:SF48">
    <property type="entry name" value="MADF DOMAIN-CONTAINING PROTEIN"/>
    <property type="match status" value="1"/>
</dbReference>
<evidence type="ECO:0000259" key="3">
    <source>
        <dbReference type="PROSITE" id="PS51029"/>
    </source>
</evidence>
<dbReference type="PROSITE" id="PS51031">
    <property type="entry name" value="BESS"/>
    <property type="match status" value="1"/>
</dbReference>
<evidence type="ECO:0008006" key="7">
    <source>
        <dbReference type="Google" id="ProtNLM"/>
    </source>
</evidence>
<reference evidence="5 6" key="1">
    <citation type="journal article" date="2022" name="G3 (Bethesda)">
        <title>Evaluating Illumina-, Nanopore-, and PacBio-based genome assembly strategies with the bald notothen, Trematomus borchgrevinki.</title>
        <authorList>
            <person name="Rayamajhi N."/>
            <person name="Cheng C.C."/>
            <person name="Catchen J.M."/>
        </authorList>
    </citation>
    <scope>NUCLEOTIDE SEQUENCE [LARGE SCALE GENOMIC DNA]</scope>
    <source>
        <strain evidence="5">AGRC-2024</strain>
    </source>
</reference>
<gene>
    <name evidence="5" type="ORF">OYC64_017351</name>
</gene>
<dbReference type="Proteomes" id="UP001619887">
    <property type="component" value="Unassembled WGS sequence"/>
</dbReference>
<reference evidence="5 6" key="2">
    <citation type="journal article" date="2024" name="G3 (Bethesda)">
        <title>The genome of the cryopelagic Antarctic bald notothen, Trematomus borchgrevinki.</title>
        <authorList>
            <person name="Rayamajhi N."/>
            <person name="Rivera-Colon A.G."/>
            <person name="Minhas B.F."/>
            <person name="Cheng C.C."/>
            <person name="Catchen J.M."/>
        </authorList>
    </citation>
    <scope>NUCLEOTIDE SEQUENCE [LARGE SCALE GENOMIC DNA]</scope>
    <source>
        <strain evidence="5">AGRC-2024</strain>
    </source>
</reference>